<dbReference type="PANTHER" id="PTHR46766">
    <property type="entry name" value="GLUTAMINE-RICH PROTEIN 2"/>
    <property type="match status" value="1"/>
</dbReference>
<evidence type="ECO:0000256" key="3">
    <source>
        <dbReference type="SAM" id="Phobius"/>
    </source>
</evidence>
<feature type="transmembrane region" description="Helical" evidence="3">
    <location>
        <begin position="297"/>
        <end position="320"/>
    </location>
</feature>
<feature type="transmembrane region" description="Helical" evidence="3">
    <location>
        <begin position="241"/>
        <end position="263"/>
    </location>
</feature>
<keyword evidence="3" id="KW-0812">Transmembrane</keyword>
<organism evidence="6 7">
    <name type="scientific">Mycobacterium asiaticum</name>
    <dbReference type="NCBI Taxonomy" id="1790"/>
    <lineage>
        <taxon>Bacteria</taxon>
        <taxon>Bacillati</taxon>
        <taxon>Actinomycetota</taxon>
        <taxon>Actinomycetes</taxon>
        <taxon>Mycobacteriales</taxon>
        <taxon>Mycobacteriaceae</taxon>
        <taxon>Mycobacterium</taxon>
    </lineage>
</organism>
<dbReference type="AlphaFoldDB" id="A0A1A3KFG5"/>
<evidence type="ECO:0000313" key="7">
    <source>
        <dbReference type="Proteomes" id="UP000093925"/>
    </source>
</evidence>
<dbReference type="PANTHER" id="PTHR46766:SF1">
    <property type="entry name" value="GLUTAMINE-RICH PROTEIN 2"/>
    <property type="match status" value="1"/>
</dbReference>
<evidence type="ECO:0000259" key="5">
    <source>
        <dbReference type="Pfam" id="PF18878"/>
    </source>
</evidence>
<evidence type="ECO:0000256" key="1">
    <source>
        <dbReference type="ARBA" id="ARBA00010652"/>
    </source>
</evidence>
<dbReference type="InterPro" id="IPR043641">
    <property type="entry name" value="PPE-PPW_C"/>
</dbReference>
<dbReference type="RefSeq" id="WP_065141030.1">
    <property type="nucleotide sequence ID" value="NZ_LZLM01000099.1"/>
</dbReference>
<dbReference type="Pfam" id="PF00823">
    <property type="entry name" value="PPE"/>
    <property type="match status" value="1"/>
</dbReference>
<evidence type="ECO:0008006" key="8">
    <source>
        <dbReference type="Google" id="ProtNLM"/>
    </source>
</evidence>
<feature type="domain" description="PPE-PPW subfamily C-terminal" evidence="5">
    <location>
        <begin position="508"/>
        <end position="554"/>
    </location>
</feature>
<protein>
    <recommendedName>
        <fullName evidence="8">PPE family domain-containing protein</fullName>
    </recommendedName>
</protein>
<dbReference type="EMBL" id="LZLM01000099">
    <property type="protein sequence ID" value="OBJ83164.1"/>
    <property type="molecule type" value="Genomic_DNA"/>
</dbReference>
<proteinExistence type="inferred from homology"/>
<feature type="transmembrane region" description="Helical" evidence="3">
    <location>
        <begin position="270"/>
        <end position="291"/>
    </location>
</feature>
<accession>A0A1A3KFG5</accession>
<dbReference type="Proteomes" id="UP000093925">
    <property type="component" value="Unassembled WGS sequence"/>
</dbReference>
<dbReference type="InterPro" id="IPR000030">
    <property type="entry name" value="PPE_dom"/>
</dbReference>
<evidence type="ECO:0000259" key="4">
    <source>
        <dbReference type="Pfam" id="PF00823"/>
    </source>
</evidence>
<comment type="caution">
    <text evidence="6">The sequence shown here is derived from an EMBL/GenBank/DDBJ whole genome shotgun (WGS) entry which is preliminary data.</text>
</comment>
<feature type="region of interest" description="Disordered" evidence="2">
    <location>
        <begin position="539"/>
        <end position="562"/>
    </location>
</feature>
<evidence type="ECO:0000256" key="2">
    <source>
        <dbReference type="SAM" id="MobiDB-lite"/>
    </source>
</evidence>
<feature type="region of interest" description="Disordered" evidence="2">
    <location>
        <begin position="449"/>
        <end position="489"/>
    </location>
</feature>
<dbReference type="Gene3D" id="1.20.1260.20">
    <property type="entry name" value="PPE superfamily"/>
    <property type="match status" value="1"/>
</dbReference>
<feature type="region of interest" description="Disordered" evidence="2">
    <location>
        <begin position="384"/>
        <end position="425"/>
    </location>
</feature>
<gene>
    <name evidence="6" type="ORF">A5640_18975</name>
</gene>
<evidence type="ECO:0000313" key="6">
    <source>
        <dbReference type="EMBL" id="OBJ83164.1"/>
    </source>
</evidence>
<feature type="compositionally biased region" description="Low complexity" evidence="2">
    <location>
        <begin position="395"/>
        <end position="407"/>
    </location>
</feature>
<feature type="compositionally biased region" description="Low complexity" evidence="2">
    <location>
        <begin position="462"/>
        <end position="480"/>
    </location>
</feature>
<sequence length="562" mass="57491">MTAPIWMAAPPEVHSTLLSSGPGAGPLLTAAAAWNALATEYAEAAEELTALLASVDAGAWAGPTAQAYIAAHAPYLVWLTQVGADSAAAAAQHESAATAHTTALAAMPTLLELAANHATHAALTATNFFGINTIPIALNEADYVRMWIQAATVMSTYQQLASAALAAVPENIAAPQIAKADAQQIGTAEAAPLPPDRQNEFMQWLQDIGFVDFYDEIIQPFITWLSELPFFQALFSGFDPYLVILGNPLTYLSPFNIAFALGYPMDFGTYVLLLSQMFSFVALDLTAAFASGNPATISFTLLFVTVEIIGTVITDTIALLKTLLEQTLVLIAVLVPMLTAPLVPLTAGAVLAPLGIKGLAALVAVPPPPPPVAPVTPPLAALAPSVPASPPSPQSAPLEVTAPATTGAPPPPPATAAPPTTGTGVGLGLGLGMENLGYLVGGLSADARRSASSGARKKAPEPDTAQEPAPAATPQEPAGAPKRRRAKVVQPGRGYEYMDLEPDIAAPAASDRGAGSQGFSGTAPRHTVSVAGLATVAGDDFGGSPQMPLLPGTWPGDAPESP</sequence>
<comment type="similarity">
    <text evidence="1">Belongs to the mycobacterial PPE family.</text>
</comment>
<name>A0A1A3KFG5_MYCAS</name>
<keyword evidence="3" id="KW-0472">Membrane</keyword>
<dbReference type="Pfam" id="PF18878">
    <property type="entry name" value="PPE-PPW"/>
    <property type="match status" value="1"/>
</dbReference>
<dbReference type="GO" id="GO:0052572">
    <property type="term" value="P:response to host immune response"/>
    <property type="evidence" value="ECO:0007669"/>
    <property type="project" value="TreeGrafter"/>
</dbReference>
<feature type="transmembrane region" description="Helical" evidence="3">
    <location>
        <begin position="327"/>
        <end position="352"/>
    </location>
</feature>
<dbReference type="InterPro" id="IPR038332">
    <property type="entry name" value="PPE_sf"/>
</dbReference>
<dbReference type="SUPFAM" id="SSF140459">
    <property type="entry name" value="PE/PPE dimer-like"/>
    <property type="match status" value="1"/>
</dbReference>
<reference evidence="6 7" key="1">
    <citation type="submission" date="2016-06" db="EMBL/GenBank/DDBJ databases">
        <authorList>
            <person name="Kjaerup R.B."/>
            <person name="Dalgaard T.S."/>
            <person name="Juul-Madsen H.R."/>
        </authorList>
    </citation>
    <scope>NUCLEOTIDE SEQUENCE [LARGE SCALE GENOMIC DNA]</scope>
    <source>
        <strain evidence="6 7">1276495.2</strain>
    </source>
</reference>
<feature type="domain" description="PPE" evidence="4">
    <location>
        <begin position="6"/>
        <end position="169"/>
    </location>
</feature>
<keyword evidence="3" id="KW-1133">Transmembrane helix</keyword>